<organism evidence="2 4">
    <name type="scientific">Acetivibrio saccincola</name>
    <dbReference type="NCBI Taxonomy" id="1677857"/>
    <lineage>
        <taxon>Bacteria</taxon>
        <taxon>Bacillati</taxon>
        <taxon>Bacillota</taxon>
        <taxon>Clostridia</taxon>
        <taxon>Eubacteriales</taxon>
        <taxon>Oscillospiraceae</taxon>
        <taxon>Acetivibrio</taxon>
    </lineage>
</organism>
<reference evidence="3 5" key="2">
    <citation type="journal article" date="2018" name="Syst. Appl. Microbiol.">
        <title>Characterization and high-quality draft genome sequence of Herbivorax saccincola A7, an anaerobic, alkaliphilic, thermophilic, cellulolytic, and xylanolytic bacterium.</title>
        <authorList>
            <person name="Aikawa S."/>
            <person name="Baramee S."/>
            <person name="Sermsathanaswadi J."/>
            <person name="Thianheng P."/>
            <person name="Tachaapaikoon C."/>
            <person name="Shikata A."/>
            <person name="Waeonukul R."/>
            <person name="Pason P."/>
            <person name="Ratanakhanokchai K."/>
            <person name="Kosugi A."/>
        </authorList>
    </citation>
    <scope>NUCLEOTIDE SEQUENCE [LARGE SCALE GENOMIC DNA]</scope>
    <source>
        <strain evidence="3 5">A7</strain>
    </source>
</reference>
<accession>A0A2K9EAV7</accession>
<gene>
    <name evidence="3" type="ORF">B9R14_00970</name>
    <name evidence="2" type="ORF">HVS_01810</name>
</gene>
<reference evidence="2 4" key="1">
    <citation type="submission" date="2017-12" db="EMBL/GenBank/DDBJ databases">
        <title>Complete genome sequence of Herbivorax saccincola GGR1, a novel Cellulosome-producing hydrolytic bacterium in a thermophilic biogas plant, established by Illumina and Nanopore MinION sequencing.</title>
        <authorList>
            <person name="Pechtl A."/>
            <person name="Ruckert C."/>
            <person name="Koeck D.E."/>
            <person name="Maus I."/>
            <person name="Winkler A."/>
            <person name="Kalinowski J."/>
            <person name="Puhler A."/>
            <person name="Schwarz W.W."/>
            <person name="Zverlov V.V."/>
            <person name="Schluter A."/>
            <person name="Liebl W."/>
        </authorList>
    </citation>
    <scope>NUCLEOTIDE SEQUENCE [LARGE SCALE GENOMIC DNA]</scope>
    <source>
        <strain evidence="2">GGR1</strain>
        <strain evidence="4">SR1</strain>
    </source>
</reference>
<dbReference type="Proteomes" id="UP000239720">
    <property type="component" value="Unassembled WGS sequence"/>
</dbReference>
<sequence>MLKKSVLVVLVLSVLLISLSANILPVSAQSRLLKEGMSGSDVTALQRDLNTLGYLNVNPTGYFGSLTKAAVIKLQGRYGIAQDGIAGPVTMSLINRLINEQASATRSGGGTILKEGMSGSAVTALQQDLKTLGYFHVNPTGYFGSLTKSAVIKLQADNGIAQDGIAGPVTMSVINRLLNGKSAASQITPATRSSSGSATKGNYLVSWFGGAENIFSIGSTAQVYDIWSGRTFNIKRTYGYNHADVETLTAEDTKILLQIYGGAWSWARRPVIVTVNGRKMAASMAGMPHAGVDSVAANAYIQSRSGGYGPGYNLDAVKGNNMDGVFDIHFLNSKTHGTNRVDTNHQNAVKTAAEWAEKNNF</sequence>
<evidence type="ECO:0000313" key="5">
    <source>
        <dbReference type="Proteomes" id="UP000239720"/>
    </source>
</evidence>
<proteinExistence type="predicted"/>
<dbReference type="GO" id="GO:0009046">
    <property type="term" value="F:zinc D-Ala-D-Ala carboxypeptidase activity"/>
    <property type="evidence" value="ECO:0007669"/>
    <property type="project" value="UniProtKB-EC"/>
</dbReference>
<feature type="domain" description="Peptidoglycan binding-like" evidence="1">
    <location>
        <begin position="38"/>
        <end position="92"/>
    </location>
</feature>
<dbReference type="AlphaFoldDB" id="A0A2K9EAV7"/>
<evidence type="ECO:0000259" key="1">
    <source>
        <dbReference type="Pfam" id="PF01471"/>
    </source>
</evidence>
<keyword evidence="2" id="KW-0378">Hydrolase</keyword>
<evidence type="ECO:0000313" key="3">
    <source>
        <dbReference type="EMBL" id="PQQ65475.1"/>
    </source>
</evidence>
<dbReference type="InterPro" id="IPR036366">
    <property type="entry name" value="PGBDSf"/>
</dbReference>
<dbReference type="InterPro" id="IPR036365">
    <property type="entry name" value="PGBD-like_sf"/>
</dbReference>
<evidence type="ECO:0000313" key="2">
    <source>
        <dbReference type="EMBL" id="AUG56325.1"/>
    </source>
</evidence>
<dbReference type="Proteomes" id="UP000233534">
    <property type="component" value="Chromosome"/>
</dbReference>
<keyword evidence="4" id="KW-1185">Reference proteome</keyword>
<dbReference type="Gene3D" id="1.10.101.10">
    <property type="entry name" value="PGBD-like superfamily/PGBD"/>
    <property type="match status" value="2"/>
</dbReference>
<keyword evidence="2" id="KW-0121">Carboxypeptidase</keyword>
<feature type="domain" description="Peptidoglycan binding-like" evidence="1">
    <location>
        <begin position="118"/>
        <end position="173"/>
    </location>
</feature>
<name>A0A2K9EAV7_9FIRM</name>
<dbReference type="RefSeq" id="WP_101298743.1">
    <property type="nucleotide sequence ID" value="NZ_CP025197.1"/>
</dbReference>
<dbReference type="Pfam" id="PF01471">
    <property type="entry name" value="PG_binding_1"/>
    <property type="match status" value="2"/>
</dbReference>
<dbReference type="EC" id="3.4.17.14" evidence="2"/>
<dbReference type="OrthoDB" id="529831at2"/>
<keyword evidence="2" id="KW-0645">Protease</keyword>
<dbReference type="InterPro" id="IPR002477">
    <property type="entry name" value="Peptidoglycan-bd-like"/>
</dbReference>
<dbReference type="EMBL" id="CP025197">
    <property type="protein sequence ID" value="AUG56325.1"/>
    <property type="molecule type" value="Genomic_DNA"/>
</dbReference>
<dbReference type="KEGG" id="hsc:HVS_01810"/>
<protein>
    <submittedName>
        <fullName evidence="3">Peptidoglycan-binding protein</fullName>
    </submittedName>
    <submittedName>
        <fullName evidence="2">Zinc D-Ala-D-Ala carboxypeptidase</fullName>
        <ecNumber evidence="2">3.4.17.14</ecNumber>
    </submittedName>
</protein>
<dbReference type="EMBL" id="NEMB01000003">
    <property type="protein sequence ID" value="PQQ65475.1"/>
    <property type="molecule type" value="Genomic_DNA"/>
</dbReference>
<dbReference type="SUPFAM" id="SSF47090">
    <property type="entry name" value="PGBD-like"/>
    <property type="match status" value="2"/>
</dbReference>
<evidence type="ECO:0000313" key="4">
    <source>
        <dbReference type="Proteomes" id="UP000233534"/>
    </source>
</evidence>